<protein>
    <submittedName>
        <fullName evidence="1">Uncharacterized protein</fullName>
    </submittedName>
</protein>
<organism evidence="1 2">
    <name type="scientific">Diphasiastrum complanatum</name>
    <name type="common">Issler's clubmoss</name>
    <name type="synonym">Lycopodium complanatum</name>
    <dbReference type="NCBI Taxonomy" id="34168"/>
    <lineage>
        <taxon>Eukaryota</taxon>
        <taxon>Viridiplantae</taxon>
        <taxon>Streptophyta</taxon>
        <taxon>Embryophyta</taxon>
        <taxon>Tracheophyta</taxon>
        <taxon>Lycopodiopsida</taxon>
        <taxon>Lycopodiales</taxon>
        <taxon>Lycopodiaceae</taxon>
        <taxon>Lycopodioideae</taxon>
        <taxon>Diphasiastrum</taxon>
    </lineage>
</organism>
<gene>
    <name evidence="1" type="ORF">O6H91_04G139700</name>
</gene>
<sequence length="495" mass="53307">MAAAKSCTPVLGLILAVYMCCFFPAGAVRATGRLIDKGSLQINSNNVLNLKALVAIGRSTSHPHGVGMKVFHRDAPHLRKRRSEQATKYQDIRAGSMRKKDMHTPPGLESTTLRRQGDPAGQYYMPLQLGSPGRDILVILDTGSEILWVQCQPCNICGSQIIEPVFDPTISSTYHPLSCNSQHCLQGGVGFQTSCNVSQSLICKYQVRYGDSSTSIGDLSLDTLTVNSTTGVPTAITNFEFGCGHTNEGIEAEIGASGLMGLDRGNKSFISQISSHYPKVFFYCFPDRINNLNSSGFIHFGKSYVSQHLQYTPLIQNTASDFLSQFYHINVTGISVAGHLLPIPTAAFDIDASGNGGTIMDTGTALSALVDPALNALKEAFLNRTKNMKRVPDPSGIGLDICYNVSASSSQLPKVPTVELHVQGEGAKLRLSAENLLLIVSTDEKQVTVCLAIRNAGLVGMGRNVIGNYQQANHIVEVDIEKSRVGLADAHCAME</sequence>
<keyword evidence="2" id="KW-1185">Reference proteome</keyword>
<evidence type="ECO:0000313" key="1">
    <source>
        <dbReference type="EMBL" id="KAJ7560669.1"/>
    </source>
</evidence>
<evidence type="ECO:0000313" key="2">
    <source>
        <dbReference type="Proteomes" id="UP001162992"/>
    </source>
</evidence>
<dbReference type="EMBL" id="CM055095">
    <property type="protein sequence ID" value="KAJ7560669.1"/>
    <property type="molecule type" value="Genomic_DNA"/>
</dbReference>
<dbReference type="Proteomes" id="UP001162992">
    <property type="component" value="Chromosome 4"/>
</dbReference>
<proteinExistence type="predicted"/>
<accession>A0ACC2E240</accession>
<reference evidence="2" key="1">
    <citation type="journal article" date="2024" name="Proc. Natl. Acad. Sci. U.S.A.">
        <title>Extraordinary preservation of gene collinearity over three hundred million years revealed in homosporous lycophytes.</title>
        <authorList>
            <person name="Li C."/>
            <person name="Wickell D."/>
            <person name="Kuo L.Y."/>
            <person name="Chen X."/>
            <person name="Nie B."/>
            <person name="Liao X."/>
            <person name="Peng D."/>
            <person name="Ji J."/>
            <person name="Jenkins J."/>
            <person name="Williams M."/>
            <person name="Shu S."/>
            <person name="Plott C."/>
            <person name="Barry K."/>
            <person name="Rajasekar S."/>
            <person name="Grimwood J."/>
            <person name="Han X."/>
            <person name="Sun S."/>
            <person name="Hou Z."/>
            <person name="He W."/>
            <person name="Dai G."/>
            <person name="Sun C."/>
            <person name="Schmutz J."/>
            <person name="Leebens-Mack J.H."/>
            <person name="Li F.W."/>
            <person name="Wang L."/>
        </authorList>
    </citation>
    <scope>NUCLEOTIDE SEQUENCE [LARGE SCALE GENOMIC DNA]</scope>
    <source>
        <strain evidence="2">cv. PW_Plant_1</strain>
    </source>
</reference>
<comment type="caution">
    <text evidence="1">The sequence shown here is derived from an EMBL/GenBank/DDBJ whole genome shotgun (WGS) entry which is preliminary data.</text>
</comment>
<name>A0ACC2E240_DIPCM</name>